<organism evidence="1 2">
    <name type="scientific">Teratosphaeria destructans</name>
    <dbReference type="NCBI Taxonomy" id="418781"/>
    <lineage>
        <taxon>Eukaryota</taxon>
        <taxon>Fungi</taxon>
        <taxon>Dikarya</taxon>
        <taxon>Ascomycota</taxon>
        <taxon>Pezizomycotina</taxon>
        <taxon>Dothideomycetes</taxon>
        <taxon>Dothideomycetidae</taxon>
        <taxon>Mycosphaerellales</taxon>
        <taxon>Teratosphaeriaceae</taxon>
        <taxon>Teratosphaeria</taxon>
    </lineage>
</organism>
<protein>
    <submittedName>
        <fullName evidence="1">Hydrolase tropI-like</fullName>
    </submittedName>
</protein>
<accession>A0A9W7SL47</accession>
<dbReference type="EMBL" id="RIBY02002256">
    <property type="protein sequence ID" value="KAH9821445.1"/>
    <property type="molecule type" value="Genomic_DNA"/>
</dbReference>
<reference evidence="1 2" key="2">
    <citation type="journal article" date="2021" name="Curr. Genet.">
        <title>Genetic response to nitrogen starvation in the aggressive Eucalyptus foliar pathogen Teratosphaeria destructans.</title>
        <authorList>
            <person name="Havenga M."/>
            <person name="Wingfield B.D."/>
            <person name="Wingfield M.J."/>
            <person name="Dreyer L.L."/>
            <person name="Roets F."/>
            <person name="Aylward J."/>
        </authorList>
    </citation>
    <scope>NUCLEOTIDE SEQUENCE [LARGE SCALE GENOMIC DNA]</scope>
    <source>
        <strain evidence="1">CMW44962</strain>
    </source>
</reference>
<evidence type="ECO:0000313" key="2">
    <source>
        <dbReference type="Proteomes" id="UP001138500"/>
    </source>
</evidence>
<evidence type="ECO:0000313" key="1">
    <source>
        <dbReference type="EMBL" id="KAH9821445.1"/>
    </source>
</evidence>
<dbReference type="InterPro" id="IPR029058">
    <property type="entry name" value="AB_hydrolase_fold"/>
</dbReference>
<dbReference type="Gene3D" id="3.40.50.1820">
    <property type="entry name" value="alpha/beta hydrolase"/>
    <property type="match status" value="1"/>
</dbReference>
<dbReference type="GO" id="GO:0016787">
    <property type="term" value="F:hydrolase activity"/>
    <property type="evidence" value="ECO:0007669"/>
    <property type="project" value="UniProtKB-KW"/>
</dbReference>
<dbReference type="PANTHER" id="PTHR17630">
    <property type="entry name" value="DIENELACTONE HYDROLASE"/>
    <property type="match status" value="1"/>
</dbReference>
<dbReference type="Proteomes" id="UP001138500">
    <property type="component" value="Unassembled WGS sequence"/>
</dbReference>
<sequence length="275" mass="30456">MSIKQCCATGSLHTGTPTGTTKQVHGLETYVAEAPNGNPKGIIVIIPDAFGIALPNNKILADEYAKRTNSTVYLPDFMNGICLPPEVLISFKAMSAPGLWNNLYKIGHFFYLMRYVPWFLWGTRRAVCGPRVFDFFKAVRVHEGANLPIGTAGFCWGGQWVTQLCWDQTRTDDGKRLVDAGFVAHPSMLTYPGDLELIVLPYSVAASEHDAQMSPAQAEMTKTILAAKTAKTKDQGVEHEFVMEEAERGKRAEDQAVAWFERWFQSRPPLAGARA</sequence>
<proteinExistence type="predicted"/>
<reference evidence="1 2" key="1">
    <citation type="journal article" date="2018" name="IMA Fungus">
        <title>IMA Genome-F 10: Nine draft genome sequences of Claviceps purpurea s.lat., including C. arundinis, C. humidiphila, and C. cf. spartinae, pseudomolecules for the pitch canker pathogen Fusarium circinatum, draft genome of Davidsoniella eucalypti, Grosmannia galeiformis, Quambalaria eucalypti, and Teratosphaeria destructans.</title>
        <authorList>
            <person name="Wingfield B.D."/>
            <person name="Liu M."/>
            <person name="Nguyen H.D."/>
            <person name="Lane F.A."/>
            <person name="Morgan S.W."/>
            <person name="De Vos L."/>
            <person name="Wilken P.M."/>
            <person name="Duong T.A."/>
            <person name="Aylward J."/>
            <person name="Coetzee M.P."/>
            <person name="Dadej K."/>
            <person name="De Beer Z.W."/>
            <person name="Findlay W."/>
            <person name="Havenga M."/>
            <person name="Kolarik M."/>
            <person name="Menzies J.G."/>
            <person name="Naidoo K."/>
            <person name="Pochopski O."/>
            <person name="Shoukouhi P."/>
            <person name="Santana Q.C."/>
            <person name="Seifert K.A."/>
            <person name="Soal N."/>
            <person name="Steenkamp E.T."/>
            <person name="Tatham C.T."/>
            <person name="van der Nest M.A."/>
            <person name="Wingfield M.J."/>
        </authorList>
    </citation>
    <scope>NUCLEOTIDE SEQUENCE [LARGE SCALE GENOMIC DNA]</scope>
    <source>
        <strain evidence="1">CMW44962</strain>
    </source>
</reference>
<keyword evidence="2" id="KW-1185">Reference proteome</keyword>
<gene>
    <name evidence="1" type="ORF">Tdes44962_MAKER04935</name>
</gene>
<dbReference type="AlphaFoldDB" id="A0A9W7SL47"/>
<comment type="caution">
    <text evidence="1">The sequence shown here is derived from an EMBL/GenBank/DDBJ whole genome shotgun (WGS) entry which is preliminary data.</text>
</comment>
<dbReference type="SUPFAM" id="SSF53474">
    <property type="entry name" value="alpha/beta-Hydrolases"/>
    <property type="match status" value="1"/>
</dbReference>
<name>A0A9W7SL47_9PEZI</name>
<dbReference type="OrthoDB" id="17560at2759"/>
<dbReference type="PANTHER" id="PTHR17630:SF105">
    <property type="entry name" value="DIENELACTONE HYDROLASE FAMILY PROTEIN (AFU_ORTHOLOGUE AFUA_4G08790)"/>
    <property type="match status" value="1"/>
</dbReference>